<name>A3ILU8_9CHRO</name>
<dbReference type="EMBL" id="AAXW01000006">
    <property type="protein sequence ID" value="EAZ92404.1"/>
    <property type="molecule type" value="Genomic_DNA"/>
</dbReference>
<sequence length="27" mass="3143">MKQRLPEFKTVRECVDAAFQNCPNVFA</sequence>
<organism evidence="1 2">
    <name type="scientific">Crocosphaera chwakensis CCY0110</name>
    <dbReference type="NCBI Taxonomy" id="391612"/>
    <lineage>
        <taxon>Bacteria</taxon>
        <taxon>Bacillati</taxon>
        <taxon>Cyanobacteriota</taxon>
        <taxon>Cyanophyceae</taxon>
        <taxon>Oscillatoriophycideae</taxon>
        <taxon>Chroococcales</taxon>
        <taxon>Aphanothecaceae</taxon>
        <taxon>Crocosphaera</taxon>
        <taxon>Crocosphaera chwakensis</taxon>
    </lineage>
</organism>
<protein>
    <submittedName>
        <fullName evidence="1">Uncharacterized protein</fullName>
    </submittedName>
</protein>
<gene>
    <name evidence="1" type="ORF">CY0110_01724</name>
</gene>
<evidence type="ECO:0000313" key="1">
    <source>
        <dbReference type="EMBL" id="EAZ92404.1"/>
    </source>
</evidence>
<proteinExistence type="predicted"/>
<reference evidence="1 2" key="1">
    <citation type="submission" date="2007-03" db="EMBL/GenBank/DDBJ databases">
        <authorList>
            <person name="Stal L."/>
            <person name="Ferriera S."/>
            <person name="Johnson J."/>
            <person name="Kravitz S."/>
            <person name="Beeson K."/>
            <person name="Sutton G."/>
            <person name="Rogers Y.-H."/>
            <person name="Friedman R."/>
            <person name="Frazier M."/>
            <person name="Venter J.C."/>
        </authorList>
    </citation>
    <scope>NUCLEOTIDE SEQUENCE [LARGE SCALE GENOMIC DNA]</scope>
    <source>
        <strain evidence="1 2">CCY0110</strain>
    </source>
</reference>
<accession>A3ILU8</accession>
<evidence type="ECO:0000313" key="2">
    <source>
        <dbReference type="Proteomes" id="UP000003781"/>
    </source>
</evidence>
<dbReference type="Proteomes" id="UP000003781">
    <property type="component" value="Unassembled WGS sequence"/>
</dbReference>
<comment type="caution">
    <text evidence="1">The sequence shown here is derived from an EMBL/GenBank/DDBJ whole genome shotgun (WGS) entry which is preliminary data.</text>
</comment>
<keyword evidence="2" id="KW-1185">Reference proteome</keyword>
<dbReference type="AlphaFoldDB" id="A3ILU8"/>